<organism evidence="2 3">
    <name type="scientific">Babesia microti (strain RI)</name>
    <dbReference type="NCBI Taxonomy" id="1133968"/>
    <lineage>
        <taxon>Eukaryota</taxon>
        <taxon>Sar</taxon>
        <taxon>Alveolata</taxon>
        <taxon>Apicomplexa</taxon>
        <taxon>Aconoidasida</taxon>
        <taxon>Piroplasmida</taxon>
        <taxon>Babesiidae</taxon>
        <taxon>Babesia</taxon>
    </lineage>
</organism>
<dbReference type="AlphaFoldDB" id="A0A1N6LXW3"/>
<dbReference type="InterPro" id="IPR050620">
    <property type="entry name" value="Thioredoxin_H-type-like"/>
</dbReference>
<keyword evidence="3" id="KW-1185">Reference proteome</keyword>
<proteinExistence type="predicted"/>
<reference evidence="2 3" key="1">
    <citation type="journal article" date="2012" name="Nucleic Acids Res.">
        <title>Sequencing of the smallest Apicomplexan genome from the human pathogen Babesia microti.</title>
        <authorList>
            <person name="Cornillot E."/>
            <person name="Hadj-Kaddour K."/>
            <person name="Dassouli A."/>
            <person name="Noel B."/>
            <person name="Ranwez V."/>
            <person name="Vacherie B."/>
            <person name="Augagneur Y."/>
            <person name="Bres V."/>
            <person name="Duclos A."/>
            <person name="Randazzo S."/>
            <person name="Carcy B."/>
            <person name="Debierre-Grockiego F."/>
            <person name="Delbecq S."/>
            <person name="Moubri-Menage K."/>
            <person name="Shams-Eldin H."/>
            <person name="Usmani-Brown S."/>
            <person name="Bringaud F."/>
            <person name="Wincker P."/>
            <person name="Vivares C.P."/>
            <person name="Schwarz R.T."/>
            <person name="Schetters T.P."/>
            <person name="Krause P.J."/>
            <person name="Gorenflot A."/>
            <person name="Berry V."/>
            <person name="Barbe V."/>
            <person name="Ben Mamoun C."/>
        </authorList>
    </citation>
    <scope>NUCLEOTIDE SEQUENCE [LARGE SCALE GENOMIC DNA]</scope>
    <source>
        <strain evidence="2 3">RI</strain>
    </source>
</reference>
<protein>
    <submittedName>
        <fullName evidence="2">Thioredoxin-1</fullName>
    </submittedName>
</protein>
<gene>
    <name evidence="2" type="ORF">BmR1_04g07072</name>
</gene>
<feature type="domain" description="Thioredoxin" evidence="1">
    <location>
        <begin position="10"/>
        <end position="131"/>
    </location>
</feature>
<dbReference type="VEuPathDB" id="PiroplasmaDB:BmR1_04g07072"/>
<dbReference type="Pfam" id="PF00085">
    <property type="entry name" value="Thioredoxin"/>
    <property type="match status" value="1"/>
</dbReference>
<sequence>MHSMSRVIFLMPKKLLSNNFLQKNYFRNIVTFIETVDCYRKAVSSGVVVAKFGAEWCGPCVNSRPLFEKLSNQMKSVKFIELDIDKLPELAEEHRVTTIPMFKIYKNGEVVTELVGSDIPKLESEIVTHVTPPQK</sequence>
<reference evidence="2 3" key="3">
    <citation type="journal article" date="2016" name="Sci. Rep.">
        <title>Genome-wide diversity and gene expression profiling of Babesia microti isolates identify polymorphic genes that mediate host-pathogen interactions.</title>
        <authorList>
            <person name="Silva J.C."/>
            <person name="Cornillot E."/>
            <person name="McCracken C."/>
            <person name="Usmani-Brown S."/>
            <person name="Dwivedi A."/>
            <person name="Ifeonu O.O."/>
            <person name="Crabtree J."/>
            <person name="Gotia H.T."/>
            <person name="Virji A.Z."/>
            <person name="Reynes C."/>
            <person name="Colinge J."/>
            <person name="Kumar V."/>
            <person name="Lawres L."/>
            <person name="Pazzi J.E."/>
            <person name="Pablo J.V."/>
            <person name="Hung C."/>
            <person name="Brancato J."/>
            <person name="Kumari P."/>
            <person name="Orvis J."/>
            <person name="Tretina K."/>
            <person name="Chibucos M."/>
            <person name="Ott S."/>
            <person name="Sadzewicz L."/>
            <person name="Sengamalay N."/>
            <person name="Shetty A.C."/>
            <person name="Su Q."/>
            <person name="Tallon L."/>
            <person name="Fraser C.M."/>
            <person name="Frutos R."/>
            <person name="Molina D.M."/>
            <person name="Krause P.J."/>
            <person name="Ben Mamoun C."/>
        </authorList>
    </citation>
    <scope>NUCLEOTIDE SEQUENCE [LARGE SCALE GENOMIC DNA]</scope>
    <source>
        <strain evidence="2 3">RI</strain>
    </source>
</reference>
<evidence type="ECO:0000259" key="1">
    <source>
        <dbReference type="PROSITE" id="PS51352"/>
    </source>
</evidence>
<dbReference type="Proteomes" id="UP000002899">
    <property type="component" value="Chromosome IV"/>
</dbReference>
<dbReference type="RefSeq" id="XP_021337786.1">
    <property type="nucleotide sequence ID" value="XM_021482575.1"/>
</dbReference>
<dbReference type="PANTHER" id="PTHR10438:SF468">
    <property type="entry name" value="THIOREDOXIN-1-RELATED"/>
    <property type="match status" value="1"/>
</dbReference>
<dbReference type="InterPro" id="IPR013766">
    <property type="entry name" value="Thioredoxin_domain"/>
</dbReference>
<evidence type="ECO:0000313" key="2">
    <source>
        <dbReference type="EMBL" id="SIO73720.1"/>
    </source>
</evidence>
<dbReference type="PANTHER" id="PTHR10438">
    <property type="entry name" value="THIOREDOXIN"/>
    <property type="match status" value="1"/>
</dbReference>
<evidence type="ECO:0000313" key="3">
    <source>
        <dbReference type="Proteomes" id="UP000002899"/>
    </source>
</evidence>
<dbReference type="GeneID" id="24426062"/>
<reference evidence="2 3" key="2">
    <citation type="journal article" date="2013" name="PLoS ONE">
        <title>Whole genome mapping and re-organization of the nuclear and mitochondrial genomes of Babesia microti isolates.</title>
        <authorList>
            <person name="Cornillot E."/>
            <person name="Dassouli A."/>
            <person name="Garg A."/>
            <person name="Pachikara N."/>
            <person name="Randazzo S."/>
            <person name="Depoix D."/>
            <person name="Carcy B."/>
            <person name="Delbecq S."/>
            <person name="Frutos R."/>
            <person name="Silva J.C."/>
            <person name="Sutton R."/>
            <person name="Krause P.J."/>
            <person name="Mamoun C.B."/>
        </authorList>
    </citation>
    <scope>NUCLEOTIDE SEQUENCE [LARGE SCALE GENOMIC DNA]</scope>
    <source>
        <strain evidence="2 3">RI</strain>
    </source>
</reference>
<dbReference type="OrthoDB" id="10263751at2759"/>
<dbReference type="InterPro" id="IPR036249">
    <property type="entry name" value="Thioredoxin-like_sf"/>
</dbReference>
<dbReference type="KEGG" id="bmic:BmR1_04g07072"/>
<dbReference type="PROSITE" id="PS51352">
    <property type="entry name" value="THIOREDOXIN_2"/>
    <property type="match status" value="1"/>
</dbReference>
<accession>A0A1N6LXW3</accession>
<dbReference type="Gene3D" id="3.40.30.10">
    <property type="entry name" value="Glutaredoxin"/>
    <property type="match status" value="1"/>
</dbReference>
<dbReference type="SUPFAM" id="SSF52833">
    <property type="entry name" value="Thioredoxin-like"/>
    <property type="match status" value="1"/>
</dbReference>
<name>A0A1N6LXW3_BABMR</name>
<dbReference type="CDD" id="cd02947">
    <property type="entry name" value="TRX_family"/>
    <property type="match status" value="1"/>
</dbReference>
<dbReference type="EMBL" id="LN871599">
    <property type="protein sequence ID" value="SIO73720.1"/>
    <property type="molecule type" value="Genomic_DNA"/>
</dbReference>